<evidence type="ECO:0000313" key="1">
    <source>
        <dbReference type="EMBL" id="TCP58517.1"/>
    </source>
</evidence>
<organism evidence="1 2">
    <name type="scientific">Rhodovulum bhavnagarense</name>
    <dbReference type="NCBI Taxonomy" id="992286"/>
    <lineage>
        <taxon>Bacteria</taxon>
        <taxon>Pseudomonadati</taxon>
        <taxon>Pseudomonadota</taxon>
        <taxon>Alphaproteobacteria</taxon>
        <taxon>Rhodobacterales</taxon>
        <taxon>Paracoccaceae</taxon>
        <taxon>Rhodovulum</taxon>
    </lineage>
</organism>
<dbReference type="OrthoDB" id="5772137at2"/>
<dbReference type="EMBL" id="SLXU01000023">
    <property type="protein sequence ID" value="TCP58517.1"/>
    <property type="molecule type" value="Genomic_DNA"/>
</dbReference>
<name>A0A4R2R995_9RHOB</name>
<dbReference type="Proteomes" id="UP000295050">
    <property type="component" value="Unassembled WGS sequence"/>
</dbReference>
<gene>
    <name evidence="1" type="ORF">EV663_12318</name>
</gene>
<reference evidence="1 2" key="1">
    <citation type="submission" date="2019-03" db="EMBL/GenBank/DDBJ databases">
        <title>Genomic Encyclopedia of Type Strains, Phase IV (KMG-IV): sequencing the most valuable type-strain genomes for metagenomic binning, comparative biology and taxonomic classification.</title>
        <authorList>
            <person name="Goeker M."/>
        </authorList>
    </citation>
    <scope>NUCLEOTIDE SEQUENCE [LARGE SCALE GENOMIC DNA]</scope>
    <source>
        <strain evidence="1 2">DSM 24766</strain>
    </source>
</reference>
<evidence type="ECO:0000313" key="2">
    <source>
        <dbReference type="Proteomes" id="UP000295050"/>
    </source>
</evidence>
<sequence length="69" mass="7700">MTATDDTSPRPWASLTPDEQLCLREAYAADPFCLTGTCSLEAKTAHFTAWLAKRGVTFSEKDLHPRQSR</sequence>
<accession>A0A4R2R995</accession>
<comment type="caution">
    <text evidence="1">The sequence shown here is derived from an EMBL/GenBank/DDBJ whole genome shotgun (WGS) entry which is preliminary data.</text>
</comment>
<dbReference type="AlphaFoldDB" id="A0A4R2R995"/>
<protein>
    <submittedName>
        <fullName evidence="1">Uncharacterized protein</fullName>
    </submittedName>
</protein>
<keyword evidence="2" id="KW-1185">Reference proteome</keyword>
<proteinExistence type="predicted"/>
<dbReference type="RefSeq" id="WP_132953129.1">
    <property type="nucleotide sequence ID" value="NZ_SLXU01000023.1"/>
</dbReference>